<feature type="binding site" evidence="10">
    <location>
        <position position="251"/>
    </location>
    <ligand>
        <name>NAD(+)</name>
        <dbReference type="ChEBI" id="CHEBI:57540"/>
    </ligand>
</feature>
<comment type="function">
    <text evidence="1">Adenosylhomocysteine is a competitive inhibitor of S-adenosyl-L-methionine-dependent methyl transferase reactions; therefore adenosylhomocysteinase may play a key role in the control of methylations via regulation of the intracellular concentration of adenosylhomocysteine.</text>
</comment>
<keyword evidence="4 11" id="KW-0554">One-carbon metabolism</keyword>
<dbReference type="PANTHER" id="PTHR23420">
    <property type="entry name" value="ADENOSYLHOMOCYSTEINASE"/>
    <property type="match status" value="1"/>
</dbReference>
<dbReference type="FunFam" id="3.40.50.1480:FF:000004">
    <property type="entry name" value="Adenosylhomocysteinase"/>
    <property type="match status" value="1"/>
</dbReference>
<comment type="pathway">
    <text evidence="2 11">Amino-acid biosynthesis; L-homocysteine biosynthesis; L-homocysteine from S-adenosyl-L-homocysteine: step 1/1.</text>
</comment>
<dbReference type="InterPro" id="IPR015878">
    <property type="entry name" value="Ado_hCys_hydrolase_NAD-bd"/>
</dbReference>
<evidence type="ECO:0000256" key="7">
    <source>
        <dbReference type="ARBA" id="ARBA00034527"/>
    </source>
</evidence>
<evidence type="ECO:0000256" key="8">
    <source>
        <dbReference type="ARBA" id="ARBA00048858"/>
    </source>
</evidence>
<dbReference type="STRING" id="45607.A0A2T0FPZ4"/>
<dbReference type="FunFam" id="3.40.50.720:FF:000004">
    <property type="entry name" value="Adenosylhomocysteinase"/>
    <property type="match status" value="1"/>
</dbReference>
<comment type="caution">
    <text evidence="14">The sequence shown here is derived from an EMBL/GenBank/DDBJ whole genome shotgun (WGS) entry which is preliminary data.</text>
</comment>
<protein>
    <recommendedName>
        <fullName evidence="7 11">Adenosylhomocysteinase</fullName>
        <ecNumber evidence="7 11">3.13.2.1</ecNumber>
    </recommendedName>
</protein>
<dbReference type="InterPro" id="IPR000043">
    <property type="entry name" value="Adenosylhomocysteinase-like"/>
</dbReference>
<name>A0A2T0FPZ4_9ASCO</name>
<proteinExistence type="inferred from homology"/>
<feature type="domain" description="S-adenosyl-L-homocysteine hydrolase NAD binding" evidence="13">
    <location>
        <begin position="194"/>
        <end position="355"/>
    </location>
</feature>
<evidence type="ECO:0000256" key="10">
    <source>
        <dbReference type="PIRSR" id="PIRSR001109-2"/>
    </source>
</evidence>
<evidence type="ECO:0000256" key="12">
    <source>
        <dbReference type="RuleBase" id="RU004166"/>
    </source>
</evidence>
<feature type="binding site" evidence="10">
    <location>
        <position position="246"/>
    </location>
    <ligand>
        <name>NAD(+)</name>
        <dbReference type="ChEBI" id="CHEBI:57540"/>
    </ligand>
</feature>
<dbReference type="PROSITE" id="PS00739">
    <property type="entry name" value="ADOHCYASE_2"/>
    <property type="match status" value="1"/>
</dbReference>
<dbReference type="HAMAP" id="MF_00563">
    <property type="entry name" value="AdoHcyase"/>
    <property type="match status" value="1"/>
</dbReference>
<dbReference type="GO" id="GO:0004013">
    <property type="term" value="F:adenosylhomocysteinase activity"/>
    <property type="evidence" value="ECO:0007669"/>
    <property type="project" value="UniProtKB-EC"/>
</dbReference>
<feature type="binding site" evidence="10">
    <location>
        <begin position="302"/>
        <end position="304"/>
    </location>
    <ligand>
        <name>NAD(+)</name>
        <dbReference type="ChEBI" id="CHEBI:57540"/>
    </ligand>
</feature>
<dbReference type="InterPro" id="IPR036291">
    <property type="entry name" value="NAD(P)-bd_dom_sf"/>
</dbReference>
<dbReference type="Pfam" id="PF05221">
    <property type="entry name" value="AdoHcyase"/>
    <property type="match status" value="1"/>
</dbReference>
<evidence type="ECO:0000256" key="4">
    <source>
        <dbReference type="ARBA" id="ARBA00022563"/>
    </source>
</evidence>
<gene>
    <name evidence="14" type="ORF">B9G98_04684</name>
</gene>
<sequence length="449" mass="49045">MSAPAQNYKVADISLAAFGRKEIELAENEMPGLMETRRKYAAVQPLKGARIAGCLHMTIQTAVLIETLVALGAEVTWSSCNIFSTQDHAAAAIAAAGVPVFAWKGETEEEYVWCIEQQLKSFKDGKKLNLILDDGGDLTTLVHEKYPEMLEDCYGLSEETTTGVHHLYKMVKDGKLKVPAINVNDSVTKSKFDNLYGCRESLIDGIKRATDVMIAGKTAVVAGYGDVGKGCAMALQGMGARVLVTEIDPINALQAAVSGYQVVTMDEAAKVGQIFVTTTGCRDIIVGKHFESMPNDAIVCNIGHFDIEIDVAWLKANAKSHDEIKPQVDRFLLNNGRHIILLAEGRLVNLGCATGHSSFVMSCSFTNQVLAQIALFNAKNTEFRTKFVEFEKSGPFDISVHTLPKVLDEQVARLHLSHLGVQLTQLSSKQADYLGLDIAGPYKADHYRY</sequence>
<feature type="binding site" evidence="9">
    <location>
        <position position="134"/>
    </location>
    <ligand>
        <name>substrate</name>
    </ligand>
</feature>
<dbReference type="NCBIfam" id="TIGR00936">
    <property type="entry name" value="ahcY"/>
    <property type="match status" value="1"/>
</dbReference>
<feature type="binding site" evidence="9">
    <location>
        <position position="58"/>
    </location>
    <ligand>
        <name>substrate</name>
    </ligand>
</feature>
<dbReference type="Gene3D" id="3.40.50.1480">
    <property type="entry name" value="Adenosylhomocysteinase-like"/>
    <property type="match status" value="3"/>
</dbReference>
<reference evidence="14 15" key="1">
    <citation type="submission" date="2017-04" db="EMBL/GenBank/DDBJ databases">
        <title>Genome sequencing of [Candida] sorbophila.</title>
        <authorList>
            <person name="Ahn J.O."/>
        </authorList>
    </citation>
    <scope>NUCLEOTIDE SEQUENCE [LARGE SCALE GENOMIC DNA]</scope>
    <source>
        <strain evidence="14 15">DS02</strain>
    </source>
</reference>
<dbReference type="EMBL" id="NDIQ01000022">
    <property type="protein sequence ID" value="PRT57064.1"/>
    <property type="molecule type" value="Genomic_DNA"/>
</dbReference>
<dbReference type="GO" id="GO:0006730">
    <property type="term" value="P:one-carbon metabolic process"/>
    <property type="evidence" value="ECO:0007669"/>
    <property type="project" value="UniProtKB-KW"/>
</dbReference>
<evidence type="ECO:0000256" key="6">
    <source>
        <dbReference type="ARBA" id="ARBA00023027"/>
    </source>
</evidence>
<feature type="binding site" evidence="9">
    <location>
        <position position="159"/>
    </location>
    <ligand>
        <name>substrate</name>
    </ligand>
</feature>
<keyword evidence="6 10" id="KW-0520">NAD</keyword>
<evidence type="ECO:0000256" key="5">
    <source>
        <dbReference type="ARBA" id="ARBA00022801"/>
    </source>
</evidence>
<evidence type="ECO:0000256" key="3">
    <source>
        <dbReference type="ARBA" id="ARBA00007122"/>
    </source>
</evidence>
<comment type="catalytic activity">
    <reaction evidence="8 11">
        <text>S-adenosyl-L-homocysteine + H2O = L-homocysteine + adenosine</text>
        <dbReference type="Rhea" id="RHEA:21708"/>
        <dbReference type="ChEBI" id="CHEBI:15377"/>
        <dbReference type="ChEBI" id="CHEBI:16335"/>
        <dbReference type="ChEBI" id="CHEBI:57856"/>
        <dbReference type="ChEBI" id="CHEBI:58199"/>
        <dbReference type="EC" id="3.13.2.1"/>
    </reaction>
</comment>
<dbReference type="SMART" id="SM00996">
    <property type="entry name" value="AdoHcyase"/>
    <property type="match status" value="1"/>
</dbReference>
<dbReference type="SUPFAM" id="SSF52283">
    <property type="entry name" value="Formate/glycerate dehydrogenase catalytic domain-like"/>
    <property type="match status" value="1"/>
</dbReference>
<evidence type="ECO:0000256" key="2">
    <source>
        <dbReference type="ARBA" id="ARBA00005195"/>
    </source>
</evidence>
<dbReference type="RefSeq" id="XP_024667009.1">
    <property type="nucleotide sequence ID" value="XM_024811241.1"/>
</dbReference>
<feature type="binding site" evidence="9">
    <location>
        <position position="189"/>
    </location>
    <ligand>
        <name>substrate</name>
    </ligand>
</feature>
<dbReference type="UniPathway" id="UPA00314">
    <property type="reaction ID" value="UER00076"/>
</dbReference>
<dbReference type="SUPFAM" id="SSF51735">
    <property type="entry name" value="NAD(P)-binding Rossmann-fold domains"/>
    <property type="match status" value="1"/>
</dbReference>
<feature type="binding site" evidence="10">
    <location>
        <position position="349"/>
    </location>
    <ligand>
        <name>NAD(+)</name>
        <dbReference type="ChEBI" id="CHEBI:57540"/>
    </ligand>
</feature>
<dbReference type="Gene3D" id="3.40.50.720">
    <property type="entry name" value="NAD(P)-binding Rossmann-like Domain"/>
    <property type="match status" value="1"/>
</dbReference>
<dbReference type="Pfam" id="PF00670">
    <property type="entry name" value="AdoHcyase_NAD"/>
    <property type="match status" value="1"/>
</dbReference>
<feature type="binding site" evidence="10">
    <location>
        <begin position="160"/>
        <end position="162"/>
    </location>
    <ligand>
        <name>NAD(+)</name>
        <dbReference type="ChEBI" id="CHEBI:57540"/>
    </ligand>
</feature>
<evidence type="ECO:0000259" key="13">
    <source>
        <dbReference type="SMART" id="SM00997"/>
    </source>
</evidence>
<organism evidence="14 15">
    <name type="scientific">Wickerhamiella sorbophila</name>
    <dbReference type="NCBI Taxonomy" id="45607"/>
    <lineage>
        <taxon>Eukaryota</taxon>
        <taxon>Fungi</taxon>
        <taxon>Dikarya</taxon>
        <taxon>Ascomycota</taxon>
        <taxon>Saccharomycotina</taxon>
        <taxon>Dipodascomycetes</taxon>
        <taxon>Dipodascales</taxon>
        <taxon>Trichomonascaceae</taxon>
        <taxon>Wickerhamiella</taxon>
    </lineage>
</organism>
<dbReference type="PANTHER" id="PTHR23420:SF0">
    <property type="entry name" value="ADENOSYLHOMOCYSTEINASE"/>
    <property type="match status" value="1"/>
</dbReference>
<feature type="binding site" evidence="10">
    <location>
        <begin position="225"/>
        <end position="230"/>
    </location>
    <ligand>
        <name>NAD(+)</name>
        <dbReference type="ChEBI" id="CHEBI:57540"/>
    </ligand>
</feature>
<evidence type="ECO:0000313" key="15">
    <source>
        <dbReference type="Proteomes" id="UP000238350"/>
    </source>
</evidence>
<dbReference type="InterPro" id="IPR020082">
    <property type="entry name" value="S-Ado-L-homoCys_hydrolase_CS"/>
</dbReference>
<dbReference type="AlphaFoldDB" id="A0A2T0FPZ4"/>
<feature type="binding site" evidence="10">
    <location>
        <position position="356"/>
    </location>
    <ligand>
        <name>NAD(+)</name>
        <dbReference type="ChEBI" id="CHEBI:57540"/>
    </ligand>
</feature>
<feature type="binding site" evidence="9">
    <location>
        <position position="193"/>
    </location>
    <ligand>
        <name>substrate</name>
    </ligand>
</feature>
<dbReference type="CDD" id="cd00401">
    <property type="entry name" value="SAHH"/>
    <property type="match status" value="1"/>
</dbReference>
<evidence type="ECO:0000313" key="14">
    <source>
        <dbReference type="EMBL" id="PRT57064.1"/>
    </source>
</evidence>
<dbReference type="PROSITE" id="PS00738">
    <property type="entry name" value="ADOHCYASE_1"/>
    <property type="match status" value="1"/>
</dbReference>
<dbReference type="PIRSF" id="PIRSF001109">
    <property type="entry name" value="Ad_hcy_hydrolase"/>
    <property type="match status" value="1"/>
</dbReference>
<dbReference type="OrthoDB" id="10007170at2759"/>
<comment type="similarity">
    <text evidence="3 12">Belongs to the adenosylhomocysteinase family.</text>
</comment>
<keyword evidence="5 11" id="KW-0378">Hydrolase</keyword>
<dbReference type="NCBIfam" id="NF004005">
    <property type="entry name" value="PRK05476.2-3"/>
    <property type="match status" value="1"/>
</dbReference>
<evidence type="ECO:0000256" key="9">
    <source>
        <dbReference type="PIRSR" id="PIRSR001109-1"/>
    </source>
</evidence>
<evidence type="ECO:0000256" key="1">
    <source>
        <dbReference type="ARBA" id="ARBA00002639"/>
    </source>
</evidence>
<dbReference type="Proteomes" id="UP000238350">
    <property type="component" value="Unassembled WGS sequence"/>
</dbReference>
<dbReference type="GO" id="GO:0033353">
    <property type="term" value="P:S-adenosylmethionine cycle"/>
    <property type="evidence" value="ECO:0007669"/>
    <property type="project" value="TreeGrafter"/>
</dbReference>
<dbReference type="InterPro" id="IPR042172">
    <property type="entry name" value="Adenosylhomocyst_ase-like_sf"/>
</dbReference>
<dbReference type="EC" id="3.13.2.1" evidence="7 11"/>
<dbReference type="GeneID" id="36518432"/>
<evidence type="ECO:0000256" key="11">
    <source>
        <dbReference type="RuleBase" id="RU000548"/>
    </source>
</evidence>
<dbReference type="SMART" id="SM00997">
    <property type="entry name" value="AdoHcyase_NAD"/>
    <property type="match status" value="1"/>
</dbReference>
<comment type="cofactor">
    <cofactor evidence="10 11">
        <name>NAD(+)</name>
        <dbReference type="ChEBI" id="CHEBI:57540"/>
    </cofactor>
    <text evidence="10 11">Binds 1 NAD(+) per subunit.</text>
</comment>
<keyword evidence="15" id="KW-1185">Reference proteome</keyword>
<dbReference type="GO" id="GO:0005829">
    <property type="term" value="C:cytosol"/>
    <property type="evidence" value="ECO:0007669"/>
    <property type="project" value="TreeGrafter"/>
</dbReference>
<accession>A0A2T0FPZ4</accession>